<gene>
    <name evidence="1" type="ORF">KJB30_09895</name>
</gene>
<reference evidence="1 2" key="1">
    <citation type="submission" date="2021-05" db="EMBL/GenBank/DDBJ databases">
        <title>The draft genome of Geobacter chapellei DSM 13688.</title>
        <authorList>
            <person name="Xu Z."/>
            <person name="Masuda Y."/>
            <person name="Itoh H."/>
            <person name="Senoo K."/>
        </authorList>
    </citation>
    <scope>NUCLEOTIDE SEQUENCE [LARGE SCALE GENOMIC DNA]</scope>
    <source>
        <strain evidence="1 2">DSM 13688</strain>
    </source>
</reference>
<organism evidence="1 2">
    <name type="scientific">Pelotalea chapellei</name>
    <dbReference type="NCBI Taxonomy" id="44671"/>
    <lineage>
        <taxon>Bacteria</taxon>
        <taxon>Pseudomonadati</taxon>
        <taxon>Thermodesulfobacteriota</taxon>
        <taxon>Desulfuromonadia</taxon>
        <taxon>Geobacterales</taxon>
        <taxon>Geobacteraceae</taxon>
        <taxon>Pelotalea</taxon>
    </lineage>
</organism>
<sequence length="59" mass="6801">MKRCGICSETFEDSAEYSDDAKAGEWLAEEVWQDAGTLCPKCLEIRTKLVMMYCHEYNT</sequence>
<dbReference type="RefSeq" id="WP_214298632.1">
    <property type="nucleotide sequence ID" value="NZ_JAHDYS010000008.1"/>
</dbReference>
<comment type="caution">
    <text evidence="1">The sequence shown here is derived from an EMBL/GenBank/DDBJ whole genome shotgun (WGS) entry which is preliminary data.</text>
</comment>
<keyword evidence="2" id="KW-1185">Reference proteome</keyword>
<proteinExistence type="predicted"/>
<name>A0ABS5U8X9_9BACT</name>
<dbReference type="Proteomes" id="UP000784128">
    <property type="component" value="Unassembled WGS sequence"/>
</dbReference>
<evidence type="ECO:0000313" key="2">
    <source>
        <dbReference type="Proteomes" id="UP000784128"/>
    </source>
</evidence>
<protein>
    <submittedName>
        <fullName evidence="1">Uncharacterized protein</fullName>
    </submittedName>
</protein>
<dbReference type="EMBL" id="JAHDYS010000008">
    <property type="protein sequence ID" value="MBT1072095.1"/>
    <property type="molecule type" value="Genomic_DNA"/>
</dbReference>
<evidence type="ECO:0000313" key="1">
    <source>
        <dbReference type="EMBL" id="MBT1072095.1"/>
    </source>
</evidence>
<accession>A0ABS5U8X9</accession>